<keyword evidence="3 5" id="KW-1133">Transmembrane helix</keyword>
<evidence type="ECO:0000256" key="4">
    <source>
        <dbReference type="ARBA" id="ARBA00023136"/>
    </source>
</evidence>
<feature type="transmembrane region" description="Helical" evidence="5">
    <location>
        <begin position="133"/>
        <end position="155"/>
    </location>
</feature>
<dbReference type="Pfam" id="PF00916">
    <property type="entry name" value="Sulfate_transp"/>
    <property type="match status" value="1"/>
</dbReference>
<dbReference type="STRING" id="357809.Cphy_2581"/>
<feature type="transmembrane region" description="Helical" evidence="5">
    <location>
        <begin position="299"/>
        <end position="321"/>
    </location>
</feature>
<organism evidence="7 8">
    <name type="scientific">Lachnoclostridium phytofermentans (strain ATCC 700394 / DSM 18823 / ISDg)</name>
    <name type="common">Clostridium phytofermentans</name>
    <dbReference type="NCBI Taxonomy" id="357809"/>
    <lineage>
        <taxon>Bacteria</taxon>
        <taxon>Bacillati</taxon>
        <taxon>Bacillota</taxon>
        <taxon>Clostridia</taxon>
        <taxon>Lachnospirales</taxon>
        <taxon>Lachnospiraceae</taxon>
    </lineage>
</organism>
<feature type="transmembrane region" description="Helical" evidence="5">
    <location>
        <begin position="357"/>
        <end position="377"/>
    </location>
</feature>
<feature type="transmembrane region" description="Helical" evidence="5">
    <location>
        <begin position="185"/>
        <end position="204"/>
    </location>
</feature>
<evidence type="ECO:0000256" key="1">
    <source>
        <dbReference type="ARBA" id="ARBA00004141"/>
    </source>
</evidence>
<dbReference type="InterPro" id="IPR036513">
    <property type="entry name" value="STAS_dom_sf"/>
</dbReference>
<dbReference type="InterPro" id="IPR011547">
    <property type="entry name" value="SLC26A/SulP_dom"/>
</dbReference>
<name>A9KMT1_LACP7</name>
<dbReference type="InterPro" id="IPR002645">
    <property type="entry name" value="STAS_dom"/>
</dbReference>
<feature type="transmembrane region" description="Helical" evidence="5">
    <location>
        <begin position="333"/>
        <end position="351"/>
    </location>
</feature>
<dbReference type="eggNOG" id="COG0659">
    <property type="taxonomic scope" value="Bacteria"/>
</dbReference>
<sequence>MKANTKEREGCNDFMEKMIPKMFSVMKNYSKQQFIKDMSAGIIVAIIALPLSIAFAIGSGVSAEKGIYSAIISSIVVALLGGSRVQITGPTGAFIIITQSIITGYGMNGLMIATIMAGIMLILMGIFKLGRLIRFIPTPITIGFTGGIAITIFTLEIKDFLGITVDKMPINFFTKWGTYIKHISSINLSAVFLGLICIVILVVWPKINKMIPNSLIALIVGTTIAHVAKLDVKTLGMIPRTLTVPSLSRLSLDELFELVSPAFTIAILVAMQALLSGVVTDGIIHSKHRANMELVAEGVSNTILGLLGCIPATGGVARSIANAKNGGRTPIAAIFHGLTLFFFLVVCMPLIKYVPLCVLAAILIVVSYNMFNVKAFLGYRKAPRSDIAVLIASCVLTFAFGLVLAIEVGMVMTCVLFMKRMADVTEIKGWTYLRDLDDLGDNNDPDALNLKEVPKHTLVFEVSGPMFFGAADKLIQLTSQVTEDIKVVVVRMRSVPAIDITAMNSLKKVHQHLAKNDVTMVFSHVLEQPLKAMRKAGFVDAIGDENICESLDAALDRAEKLCA</sequence>
<dbReference type="Pfam" id="PF01740">
    <property type="entry name" value="STAS"/>
    <property type="match status" value="1"/>
</dbReference>
<evidence type="ECO:0000313" key="8">
    <source>
        <dbReference type="Proteomes" id="UP000000370"/>
    </source>
</evidence>
<dbReference type="InterPro" id="IPR001902">
    <property type="entry name" value="SLC26A/SulP_fam"/>
</dbReference>
<keyword evidence="2 5" id="KW-0812">Transmembrane</keyword>
<feature type="transmembrane region" description="Helical" evidence="5">
    <location>
        <begin position="66"/>
        <end position="85"/>
    </location>
</feature>
<gene>
    <name evidence="7" type="ordered locus">Cphy_2581</name>
</gene>
<feature type="transmembrane region" description="Helical" evidence="5">
    <location>
        <begin position="258"/>
        <end position="279"/>
    </location>
</feature>
<dbReference type="KEGG" id="cpy:Cphy_2581"/>
<dbReference type="SUPFAM" id="SSF52091">
    <property type="entry name" value="SpoIIaa-like"/>
    <property type="match status" value="1"/>
</dbReference>
<dbReference type="HOGENOM" id="CLU_003182_13_1_9"/>
<comment type="subcellular location">
    <subcellularLocation>
        <location evidence="1">Membrane</location>
        <topology evidence="1">Multi-pass membrane protein</topology>
    </subcellularLocation>
</comment>
<dbReference type="AlphaFoldDB" id="A9KMT1"/>
<keyword evidence="4 5" id="KW-0472">Membrane</keyword>
<dbReference type="PANTHER" id="PTHR11814">
    <property type="entry name" value="SULFATE TRANSPORTER"/>
    <property type="match status" value="1"/>
</dbReference>
<evidence type="ECO:0000256" key="3">
    <source>
        <dbReference type="ARBA" id="ARBA00022989"/>
    </source>
</evidence>
<evidence type="ECO:0000256" key="2">
    <source>
        <dbReference type="ARBA" id="ARBA00022692"/>
    </source>
</evidence>
<feature type="transmembrane region" description="Helical" evidence="5">
    <location>
        <begin position="105"/>
        <end position="127"/>
    </location>
</feature>
<feature type="transmembrane region" description="Helical" evidence="5">
    <location>
        <begin position="389"/>
        <end position="418"/>
    </location>
</feature>
<evidence type="ECO:0000313" key="7">
    <source>
        <dbReference type="EMBL" id="ABX42942.1"/>
    </source>
</evidence>
<proteinExistence type="predicted"/>
<protein>
    <submittedName>
        <fullName evidence="7">Sulphate transporter</fullName>
    </submittedName>
</protein>
<dbReference type="Proteomes" id="UP000000370">
    <property type="component" value="Chromosome"/>
</dbReference>
<dbReference type="Gene3D" id="3.30.750.24">
    <property type="entry name" value="STAS domain"/>
    <property type="match status" value="1"/>
</dbReference>
<dbReference type="EMBL" id="CP000885">
    <property type="protein sequence ID" value="ABX42942.1"/>
    <property type="molecule type" value="Genomic_DNA"/>
</dbReference>
<feature type="domain" description="STAS" evidence="6">
    <location>
        <begin position="458"/>
        <end position="558"/>
    </location>
</feature>
<dbReference type="GO" id="GO:0016020">
    <property type="term" value="C:membrane"/>
    <property type="evidence" value="ECO:0007669"/>
    <property type="project" value="UniProtKB-SubCell"/>
</dbReference>
<reference evidence="8" key="1">
    <citation type="submission" date="2007-11" db="EMBL/GenBank/DDBJ databases">
        <title>Complete genome sequence of Clostridium phytofermentans ISDg.</title>
        <authorList>
            <person name="Leschine S.B."/>
            <person name="Warnick T.A."/>
            <person name="Blanchard J.L."/>
            <person name="Schnell D.J."/>
            <person name="Petit E.L."/>
            <person name="LaTouf W.G."/>
            <person name="Copeland A."/>
            <person name="Lucas S."/>
            <person name="Lapidus A."/>
            <person name="Barry K."/>
            <person name="Glavina del Rio T."/>
            <person name="Dalin E."/>
            <person name="Tice H."/>
            <person name="Pitluck S."/>
            <person name="Kiss H."/>
            <person name="Brettin T."/>
            <person name="Bruce D."/>
            <person name="Detter J.C."/>
            <person name="Han C."/>
            <person name="Kuske C."/>
            <person name="Schmutz J."/>
            <person name="Larimer F."/>
            <person name="Land M."/>
            <person name="Hauser L."/>
            <person name="Kyrpides N."/>
            <person name="Kim E.A."/>
            <person name="Richardson P."/>
        </authorList>
    </citation>
    <scope>NUCLEOTIDE SEQUENCE [LARGE SCALE GENOMIC DNA]</scope>
    <source>
        <strain evidence="8">ATCC 700394 / DSM 18823 / ISDg</strain>
    </source>
</reference>
<keyword evidence="8" id="KW-1185">Reference proteome</keyword>
<dbReference type="CDD" id="cd07042">
    <property type="entry name" value="STAS_SulP_like_sulfate_transporter"/>
    <property type="match status" value="1"/>
</dbReference>
<evidence type="ECO:0000256" key="5">
    <source>
        <dbReference type="SAM" id="Phobius"/>
    </source>
</evidence>
<dbReference type="RefSeq" id="WP_012200595.1">
    <property type="nucleotide sequence ID" value="NC_010001.1"/>
</dbReference>
<dbReference type="GO" id="GO:0055085">
    <property type="term" value="P:transmembrane transport"/>
    <property type="evidence" value="ECO:0007669"/>
    <property type="project" value="InterPro"/>
</dbReference>
<evidence type="ECO:0000259" key="6">
    <source>
        <dbReference type="PROSITE" id="PS50801"/>
    </source>
</evidence>
<accession>A9KMT1</accession>
<feature type="transmembrane region" description="Helical" evidence="5">
    <location>
        <begin position="210"/>
        <end position="228"/>
    </location>
</feature>
<dbReference type="PROSITE" id="PS50801">
    <property type="entry name" value="STAS"/>
    <property type="match status" value="1"/>
</dbReference>